<dbReference type="Gene3D" id="3.90.1580.10">
    <property type="entry name" value="paralog of FGE (formylglycine-generating enzyme)"/>
    <property type="match status" value="1"/>
</dbReference>
<proteinExistence type="predicted"/>
<dbReference type="Proteomes" id="UP000658258">
    <property type="component" value="Unassembled WGS sequence"/>
</dbReference>
<name>A0ABQ3I5P2_9BACT</name>
<feature type="domain" description="Sulfatase-modifying factor enzyme-like" evidence="2">
    <location>
        <begin position="69"/>
        <end position="305"/>
    </location>
</feature>
<dbReference type="InterPro" id="IPR042095">
    <property type="entry name" value="SUMF_sf"/>
</dbReference>
<comment type="caution">
    <text evidence="3">The sequence shown here is derived from an EMBL/GenBank/DDBJ whole genome shotgun (WGS) entry which is preliminary data.</text>
</comment>
<sequence>MSTEARKKYLIRLLFILNFNLKTMNKANTLLLAILLFSTPSFAQNKAPQIPDILSEKHWAYIPGHAGEAGFYMAKFETRVVDYRRFYGDGGEKNTKHEPEVSVWNFRKNLDESKLMHYYEHTAFDNYPIVGVDLSDAKAYAEWLTVAYNNQPKREFKKVLFRLPTEQEWEWAARGGNDVAPFPWGGPYIRNSKGDILANILRVSDTNIISQVQEGGSIEFSLAQEQIDKVNPTSYTSPVNQFMPNRYGLYNMSGNVSEMTTSPYSEGKNSTVAKGGSYLQTPYWAMISSRQEFSKPTAYTGFRLVMMVVEK</sequence>
<dbReference type="PANTHER" id="PTHR23150">
    <property type="entry name" value="SULFATASE MODIFYING FACTOR 1, 2"/>
    <property type="match status" value="1"/>
</dbReference>
<organism evidence="3 4">
    <name type="scientific">Roseivirga thermotolerans</name>
    <dbReference type="NCBI Taxonomy" id="1758176"/>
    <lineage>
        <taxon>Bacteria</taxon>
        <taxon>Pseudomonadati</taxon>
        <taxon>Bacteroidota</taxon>
        <taxon>Cytophagia</taxon>
        <taxon>Cytophagales</taxon>
        <taxon>Roseivirgaceae</taxon>
        <taxon>Roseivirga</taxon>
    </lineage>
</organism>
<gene>
    <name evidence="3" type="ORF">GCM10011340_09590</name>
</gene>
<feature type="chain" id="PRO_5046698622" description="Sulfatase-modifying factor enzyme-like domain-containing protein" evidence="1">
    <location>
        <begin position="44"/>
        <end position="311"/>
    </location>
</feature>
<accession>A0ABQ3I5P2</accession>
<protein>
    <recommendedName>
        <fullName evidence="2">Sulfatase-modifying factor enzyme-like domain-containing protein</fullName>
    </recommendedName>
</protein>
<evidence type="ECO:0000313" key="4">
    <source>
        <dbReference type="Proteomes" id="UP000658258"/>
    </source>
</evidence>
<dbReference type="PANTHER" id="PTHR23150:SF19">
    <property type="entry name" value="FORMYLGLYCINE-GENERATING ENZYME"/>
    <property type="match status" value="1"/>
</dbReference>
<keyword evidence="1" id="KW-0732">Signal</keyword>
<evidence type="ECO:0000259" key="2">
    <source>
        <dbReference type="Pfam" id="PF03781"/>
    </source>
</evidence>
<evidence type="ECO:0000256" key="1">
    <source>
        <dbReference type="SAM" id="SignalP"/>
    </source>
</evidence>
<evidence type="ECO:0000313" key="3">
    <source>
        <dbReference type="EMBL" id="GHE56707.1"/>
    </source>
</evidence>
<dbReference type="Pfam" id="PF03781">
    <property type="entry name" value="FGE-sulfatase"/>
    <property type="match status" value="1"/>
</dbReference>
<feature type="signal peptide" evidence="1">
    <location>
        <begin position="1"/>
        <end position="43"/>
    </location>
</feature>
<dbReference type="InterPro" id="IPR051043">
    <property type="entry name" value="Sulfatase_Mod_Factor_Kinase"/>
</dbReference>
<dbReference type="InterPro" id="IPR005532">
    <property type="entry name" value="SUMF_dom"/>
</dbReference>
<dbReference type="RefSeq" id="WP_229838525.1">
    <property type="nucleotide sequence ID" value="NZ_BNAG01000001.1"/>
</dbReference>
<reference evidence="4" key="1">
    <citation type="journal article" date="2019" name="Int. J. Syst. Evol. Microbiol.">
        <title>The Global Catalogue of Microorganisms (GCM) 10K type strain sequencing project: providing services to taxonomists for standard genome sequencing and annotation.</title>
        <authorList>
            <consortium name="The Broad Institute Genomics Platform"/>
            <consortium name="The Broad Institute Genome Sequencing Center for Infectious Disease"/>
            <person name="Wu L."/>
            <person name="Ma J."/>
        </authorList>
    </citation>
    <scope>NUCLEOTIDE SEQUENCE [LARGE SCALE GENOMIC DNA]</scope>
    <source>
        <strain evidence="4">CGMCC 1.15111</strain>
    </source>
</reference>
<dbReference type="SUPFAM" id="SSF56436">
    <property type="entry name" value="C-type lectin-like"/>
    <property type="match status" value="1"/>
</dbReference>
<dbReference type="EMBL" id="BNAG01000001">
    <property type="protein sequence ID" value="GHE56707.1"/>
    <property type="molecule type" value="Genomic_DNA"/>
</dbReference>
<keyword evidence="4" id="KW-1185">Reference proteome</keyword>
<dbReference type="InterPro" id="IPR016187">
    <property type="entry name" value="CTDL_fold"/>
</dbReference>